<reference evidence="1 2" key="1">
    <citation type="journal article" date="2010" name="Nature">
        <title>Genome sequencing and analysis of the model grass Brachypodium distachyon.</title>
        <authorList>
            <consortium name="International Brachypodium Initiative"/>
        </authorList>
    </citation>
    <scope>NUCLEOTIDE SEQUENCE [LARGE SCALE GENOMIC DNA]</scope>
    <source>
        <strain evidence="1 2">Bd21</strain>
    </source>
</reference>
<evidence type="ECO:0000313" key="3">
    <source>
        <dbReference type="Proteomes" id="UP000008810"/>
    </source>
</evidence>
<gene>
    <name evidence="1" type="ORF">BRADI_1g24772v3</name>
</gene>
<dbReference type="Gramene" id="PNT74942">
    <property type="protein sequence ID" value="PNT74942"/>
    <property type="gene ID" value="BRADI_1g24772v3"/>
</dbReference>
<dbReference type="EnsemblPlants" id="PNT74942">
    <property type="protein sequence ID" value="PNT74942"/>
    <property type="gene ID" value="BRADI_1g24772v3"/>
</dbReference>
<organism evidence="1">
    <name type="scientific">Brachypodium distachyon</name>
    <name type="common">Purple false brome</name>
    <name type="synonym">Trachynia distachya</name>
    <dbReference type="NCBI Taxonomy" id="15368"/>
    <lineage>
        <taxon>Eukaryota</taxon>
        <taxon>Viridiplantae</taxon>
        <taxon>Streptophyta</taxon>
        <taxon>Embryophyta</taxon>
        <taxon>Tracheophyta</taxon>
        <taxon>Spermatophyta</taxon>
        <taxon>Magnoliopsida</taxon>
        <taxon>Liliopsida</taxon>
        <taxon>Poales</taxon>
        <taxon>Poaceae</taxon>
        <taxon>BOP clade</taxon>
        <taxon>Pooideae</taxon>
        <taxon>Stipodae</taxon>
        <taxon>Brachypodieae</taxon>
        <taxon>Brachypodium</taxon>
    </lineage>
</organism>
<reference evidence="2" key="3">
    <citation type="submission" date="2018-08" db="UniProtKB">
        <authorList>
            <consortium name="EnsemblPlants"/>
        </authorList>
    </citation>
    <scope>IDENTIFICATION</scope>
    <source>
        <strain evidence="2">cv. Bd21</strain>
    </source>
</reference>
<dbReference type="AlphaFoldDB" id="A0A2K2DKY1"/>
<dbReference type="EMBL" id="CM000880">
    <property type="protein sequence ID" value="PNT74942.1"/>
    <property type="molecule type" value="Genomic_DNA"/>
</dbReference>
<evidence type="ECO:0000313" key="2">
    <source>
        <dbReference type="EnsemblPlants" id="PNT74942"/>
    </source>
</evidence>
<keyword evidence="3" id="KW-1185">Reference proteome</keyword>
<dbReference type="InParanoid" id="A0A2K2DKY1"/>
<sequence length="111" mass="12426">MAHGWPGTRARQPILPCFDFPGRTPADPCHRGASHPPFARNVMSPRQSNEGWSGVDDWTMHAFCMRGQSPEPRTVLLSRLPCLVLAAGIGVRKSKRTELRGLWRDADSWYG</sequence>
<reference evidence="1" key="2">
    <citation type="submission" date="2017-06" db="EMBL/GenBank/DDBJ databases">
        <title>WGS assembly of Brachypodium distachyon.</title>
        <authorList>
            <consortium name="The International Brachypodium Initiative"/>
            <person name="Lucas S."/>
            <person name="Harmon-Smith M."/>
            <person name="Lail K."/>
            <person name="Tice H."/>
            <person name="Grimwood J."/>
            <person name="Bruce D."/>
            <person name="Barry K."/>
            <person name="Shu S."/>
            <person name="Lindquist E."/>
            <person name="Wang M."/>
            <person name="Pitluck S."/>
            <person name="Vogel J.P."/>
            <person name="Garvin D.F."/>
            <person name="Mockler T.C."/>
            <person name="Schmutz J."/>
            <person name="Rokhsar D."/>
            <person name="Bevan M.W."/>
        </authorList>
    </citation>
    <scope>NUCLEOTIDE SEQUENCE</scope>
    <source>
        <strain evidence="1">Bd21</strain>
    </source>
</reference>
<proteinExistence type="predicted"/>
<protein>
    <submittedName>
        <fullName evidence="1 2">Uncharacterized protein</fullName>
    </submittedName>
</protein>
<dbReference type="Proteomes" id="UP000008810">
    <property type="component" value="Chromosome 1"/>
</dbReference>
<name>A0A2K2DKY1_BRADI</name>
<accession>A0A2K2DKY1</accession>
<evidence type="ECO:0000313" key="1">
    <source>
        <dbReference type="EMBL" id="PNT74942.1"/>
    </source>
</evidence>